<keyword evidence="2" id="KW-1185">Reference proteome</keyword>
<proteinExistence type="predicted"/>
<name>A0AAD8P760_TARER</name>
<protein>
    <submittedName>
        <fullName evidence="1">Uncharacterized protein</fullName>
    </submittedName>
</protein>
<evidence type="ECO:0000313" key="1">
    <source>
        <dbReference type="EMBL" id="KAK1434627.1"/>
    </source>
</evidence>
<dbReference type="Proteomes" id="UP001229421">
    <property type="component" value="Unassembled WGS sequence"/>
</dbReference>
<evidence type="ECO:0000313" key="2">
    <source>
        <dbReference type="Proteomes" id="UP001229421"/>
    </source>
</evidence>
<dbReference type="AlphaFoldDB" id="A0AAD8P760"/>
<reference evidence="1" key="1">
    <citation type="journal article" date="2023" name="bioRxiv">
        <title>Improved chromosome-level genome assembly for marigold (Tagetes erecta).</title>
        <authorList>
            <person name="Jiang F."/>
            <person name="Yuan L."/>
            <person name="Wang S."/>
            <person name="Wang H."/>
            <person name="Xu D."/>
            <person name="Wang A."/>
            <person name="Fan W."/>
        </authorList>
    </citation>
    <scope>NUCLEOTIDE SEQUENCE</scope>
    <source>
        <strain evidence="1">WSJ</strain>
        <tissue evidence="1">Leaf</tissue>
    </source>
</reference>
<comment type="caution">
    <text evidence="1">The sequence shown here is derived from an EMBL/GenBank/DDBJ whole genome shotgun (WGS) entry which is preliminary data.</text>
</comment>
<sequence length="120" mass="13165">MRRGGFGLDKSKLPRYNYNQLGHFASECKAHKANLAHAPALAAHAHHRTNPLDATSSKHTTDVGVDADWSFQVEDVAPVQNALMASCLDSESSSQVSTEPCCTPECIAKVNIFRNQNWEL</sequence>
<gene>
    <name evidence="1" type="ORF">QVD17_00376</name>
</gene>
<accession>A0AAD8P760</accession>
<dbReference type="EMBL" id="JAUHHV010000001">
    <property type="protein sequence ID" value="KAK1434627.1"/>
    <property type="molecule type" value="Genomic_DNA"/>
</dbReference>
<organism evidence="1 2">
    <name type="scientific">Tagetes erecta</name>
    <name type="common">African marigold</name>
    <dbReference type="NCBI Taxonomy" id="13708"/>
    <lineage>
        <taxon>Eukaryota</taxon>
        <taxon>Viridiplantae</taxon>
        <taxon>Streptophyta</taxon>
        <taxon>Embryophyta</taxon>
        <taxon>Tracheophyta</taxon>
        <taxon>Spermatophyta</taxon>
        <taxon>Magnoliopsida</taxon>
        <taxon>eudicotyledons</taxon>
        <taxon>Gunneridae</taxon>
        <taxon>Pentapetalae</taxon>
        <taxon>asterids</taxon>
        <taxon>campanulids</taxon>
        <taxon>Asterales</taxon>
        <taxon>Asteraceae</taxon>
        <taxon>Asteroideae</taxon>
        <taxon>Heliantheae alliance</taxon>
        <taxon>Tageteae</taxon>
        <taxon>Tagetes</taxon>
    </lineage>
</organism>